<gene>
    <name evidence="13" type="ORF">KYN89_00035</name>
</gene>
<dbReference type="RefSeq" id="WP_222823262.1">
    <property type="nucleotide sequence ID" value="NZ_JAHWXP010000001.1"/>
</dbReference>
<evidence type="ECO:0000313" key="13">
    <source>
        <dbReference type="EMBL" id="MBY8335427.1"/>
    </source>
</evidence>
<evidence type="ECO:0000256" key="7">
    <source>
        <dbReference type="ARBA" id="ARBA00023077"/>
    </source>
</evidence>
<dbReference type="PROSITE" id="PS52016">
    <property type="entry name" value="TONB_DEPENDENT_REC_3"/>
    <property type="match status" value="1"/>
</dbReference>
<keyword evidence="2 10" id="KW-0813">Transport</keyword>
<dbReference type="Proteomes" id="UP000759298">
    <property type="component" value="Unassembled WGS sequence"/>
</dbReference>
<organism evidence="13 14">
    <name type="scientific">Alteriqipengyuania abyssalis</name>
    <dbReference type="NCBI Taxonomy" id="2860200"/>
    <lineage>
        <taxon>Bacteria</taxon>
        <taxon>Pseudomonadati</taxon>
        <taxon>Pseudomonadota</taxon>
        <taxon>Alphaproteobacteria</taxon>
        <taxon>Sphingomonadales</taxon>
        <taxon>Erythrobacteraceae</taxon>
        <taxon>Alteriqipengyuania</taxon>
    </lineage>
</organism>
<proteinExistence type="inferred from homology"/>
<dbReference type="InterPro" id="IPR011662">
    <property type="entry name" value="Secretin/TonB_short_N"/>
</dbReference>
<keyword evidence="4" id="KW-0410">Iron transport</keyword>
<keyword evidence="7 11" id="KW-0798">TonB box</keyword>
<dbReference type="PANTHER" id="PTHR47234">
    <property type="match status" value="1"/>
</dbReference>
<dbReference type="Pfam" id="PF00593">
    <property type="entry name" value="TonB_dep_Rec_b-barrel"/>
    <property type="match status" value="1"/>
</dbReference>
<protein>
    <submittedName>
        <fullName evidence="13">TonB-dependent receptor</fullName>
    </submittedName>
</protein>
<evidence type="ECO:0000256" key="9">
    <source>
        <dbReference type="ARBA" id="ARBA00023237"/>
    </source>
</evidence>
<evidence type="ECO:0000256" key="11">
    <source>
        <dbReference type="RuleBase" id="RU003357"/>
    </source>
</evidence>
<dbReference type="Gene3D" id="2.170.130.10">
    <property type="entry name" value="TonB-dependent receptor, plug domain"/>
    <property type="match status" value="1"/>
</dbReference>
<evidence type="ECO:0000259" key="12">
    <source>
        <dbReference type="SMART" id="SM00965"/>
    </source>
</evidence>
<name>A0ABS7P9Q5_9SPHN</name>
<dbReference type="SMART" id="SM00965">
    <property type="entry name" value="STN"/>
    <property type="match status" value="1"/>
</dbReference>
<dbReference type="EMBL" id="JAHWXP010000001">
    <property type="protein sequence ID" value="MBY8335427.1"/>
    <property type="molecule type" value="Genomic_DNA"/>
</dbReference>
<keyword evidence="5 10" id="KW-0812">Transmembrane</keyword>
<dbReference type="Gene3D" id="2.40.170.20">
    <property type="entry name" value="TonB-dependent receptor, beta-barrel domain"/>
    <property type="match status" value="1"/>
</dbReference>
<keyword evidence="14" id="KW-1185">Reference proteome</keyword>
<keyword evidence="8 10" id="KW-0472">Membrane</keyword>
<sequence>MAVPTAAVAQGEVASTKQQFAIPAGTLKGALDRWTRQSRRELVYREADIAEVRSQGVSGVFTPEEALMRILDGTGFGVAFHESGAIAIVRQEARGNATPEILVTGKRNWSLNTGIERSEDDSQPFIVLTQKDIQESGAPDLDTFLRNQLNVNSAPSTSDMSGRTNYTQRGLSNINLRGLGSRDTLILVDGRRQPGINLGQGQINQPQITGIPLAAVERIEVLASSASGLYGSGASGGVINIILRRDYQGAEISANYSDTYDFAQPDFRIDFTGATTIEGGRTNISFTGSWRKQAPLLYGDRSELFERGRQRILENDPTFFYGAFPPSGATPNIQTVDGSPLQLDPEYGGTLFDSPIAYVPNGYRGVALDGVDPLIATIGSYNFDQPISAVGEGKLAPLLYGAENLAGTLAVRREFNDWLSVYVEGAASRAISRTTVTRAPSSVTLLADAPNNPFAQDISVALPQGDAEADVSSRNDQLRGVAGAIVKLPYDWQAVADFSWSKNRYTADKSPSNYTPGLTLLLGSGSQDVLRDLRLDPLDLTYIDSDFGSITTPATTTIATQSLRLAGPVPIDLPGGQPRMTLNVERSVEVAGSVISAINSEFSSVTYTPERKQTILAGFAEIAFPIIGADNGVPLIRSLELRIAARHERYKGEGALANIICQFGFGALPSDDIYQDCPPQGADLGLATTENSHTDPSVSVRWSPIEDVTFRGSYTTGYLPPTLDQLTKLQGVLGVEARDPLRGGEPIGTPTAFGYEIPGYYGGNPDVKPESSETWTIGVILTPRFLPGLRFSADWTRIRKEDNYFTPNLLYATDEATQEALEIFLERYPDRVERGPASDGYDVGPITSIDISMANLVGSTAEAVDFSLDYSDELFGGTIDFSASATWVRELSVETYPGQPEEDYAGVNTVSYGQGYGENGALRWRGNGSIRWSKGPLSIAWQGRYVDSYYLQLDRSVVATQGSAKVDSVFYHDIAATYDFDRGLKVRAGINNVLGSKPPIDTLASPIFYSRNADPRLTNFYLTLTKSF</sequence>
<keyword evidence="13" id="KW-0675">Receptor</keyword>
<dbReference type="PANTHER" id="PTHR47234:SF1">
    <property type="entry name" value="TONB-DEPENDENT RECEPTOR"/>
    <property type="match status" value="1"/>
</dbReference>
<evidence type="ECO:0000256" key="10">
    <source>
        <dbReference type="PROSITE-ProRule" id="PRU01360"/>
    </source>
</evidence>
<evidence type="ECO:0000256" key="1">
    <source>
        <dbReference type="ARBA" id="ARBA00004571"/>
    </source>
</evidence>
<evidence type="ECO:0000256" key="3">
    <source>
        <dbReference type="ARBA" id="ARBA00022452"/>
    </source>
</evidence>
<dbReference type="InterPro" id="IPR000531">
    <property type="entry name" value="Beta-barrel_TonB"/>
</dbReference>
<keyword evidence="9 10" id="KW-0998">Cell outer membrane</keyword>
<evidence type="ECO:0000256" key="6">
    <source>
        <dbReference type="ARBA" id="ARBA00023004"/>
    </source>
</evidence>
<comment type="caution">
    <text evidence="13">The sequence shown here is derived from an EMBL/GenBank/DDBJ whole genome shotgun (WGS) entry which is preliminary data.</text>
</comment>
<dbReference type="InterPro" id="IPR037066">
    <property type="entry name" value="Plug_dom_sf"/>
</dbReference>
<evidence type="ECO:0000256" key="8">
    <source>
        <dbReference type="ARBA" id="ARBA00023136"/>
    </source>
</evidence>
<reference evidence="13 14" key="1">
    <citation type="submission" date="2021-07" db="EMBL/GenBank/DDBJ databases">
        <title>Alteriqipengyuania abyssalis NZ-12B nov, sp.nov isolated from deep sea sponge in pacific ocean.</title>
        <authorList>
            <person name="Tareen S."/>
            <person name="Wink J."/>
        </authorList>
    </citation>
    <scope>NUCLEOTIDE SEQUENCE [LARGE SCALE GENOMIC DNA]</scope>
    <source>
        <strain evidence="13 14">NZ-12B</strain>
    </source>
</reference>
<dbReference type="SUPFAM" id="SSF56935">
    <property type="entry name" value="Porins"/>
    <property type="match status" value="1"/>
</dbReference>
<comment type="subcellular location">
    <subcellularLocation>
        <location evidence="1 10">Cell outer membrane</location>
        <topology evidence="1 10">Multi-pass membrane protein</topology>
    </subcellularLocation>
</comment>
<dbReference type="InterPro" id="IPR012910">
    <property type="entry name" value="Plug_dom"/>
</dbReference>
<comment type="similarity">
    <text evidence="10 11">Belongs to the TonB-dependent receptor family.</text>
</comment>
<keyword evidence="3 10" id="KW-1134">Transmembrane beta strand</keyword>
<accession>A0ABS7P9Q5</accession>
<dbReference type="Pfam" id="PF07715">
    <property type="entry name" value="Plug"/>
    <property type="match status" value="1"/>
</dbReference>
<evidence type="ECO:0000256" key="2">
    <source>
        <dbReference type="ARBA" id="ARBA00022448"/>
    </source>
</evidence>
<dbReference type="InterPro" id="IPR039426">
    <property type="entry name" value="TonB-dep_rcpt-like"/>
</dbReference>
<dbReference type="InterPro" id="IPR036942">
    <property type="entry name" value="Beta-barrel_TonB_sf"/>
</dbReference>
<dbReference type="Gene3D" id="3.55.50.30">
    <property type="match status" value="1"/>
</dbReference>
<evidence type="ECO:0000256" key="5">
    <source>
        <dbReference type="ARBA" id="ARBA00022692"/>
    </source>
</evidence>
<feature type="domain" description="Secretin/TonB short N-terminal" evidence="12">
    <location>
        <begin position="40"/>
        <end position="91"/>
    </location>
</feature>
<evidence type="ECO:0000313" key="14">
    <source>
        <dbReference type="Proteomes" id="UP000759298"/>
    </source>
</evidence>
<keyword evidence="6" id="KW-0408">Iron</keyword>
<evidence type="ECO:0000256" key="4">
    <source>
        <dbReference type="ARBA" id="ARBA00022496"/>
    </source>
</evidence>
<keyword evidence="4" id="KW-0406">Ion transport</keyword>